<dbReference type="PROSITE" id="PS01081">
    <property type="entry name" value="HTH_TETR_1"/>
    <property type="match status" value="1"/>
</dbReference>
<dbReference type="Proteomes" id="UP000316181">
    <property type="component" value="Unassembled WGS sequence"/>
</dbReference>
<dbReference type="PRINTS" id="PR00455">
    <property type="entry name" value="HTHTETR"/>
</dbReference>
<comment type="caution">
    <text evidence="6">The sequence shown here is derived from an EMBL/GenBank/DDBJ whole genome shotgun (WGS) entry which is preliminary data.</text>
</comment>
<dbReference type="Pfam" id="PF00440">
    <property type="entry name" value="TetR_N"/>
    <property type="match status" value="1"/>
</dbReference>
<dbReference type="SUPFAM" id="SSF46689">
    <property type="entry name" value="Homeodomain-like"/>
    <property type="match status" value="1"/>
</dbReference>
<feature type="DNA-binding region" description="H-T-H motif" evidence="4">
    <location>
        <begin position="33"/>
        <end position="52"/>
    </location>
</feature>
<keyword evidence="3" id="KW-0804">Transcription</keyword>
<dbReference type="GO" id="GO:0000976">
    <property type="term" value="F:transcription cis-regulatory region binding"/>
    <property type="evidence" value="ECO:0007669"/>
    <property type="project" value="TreeGrafter"/>
</dbReference>
<keyword evidence="1" id="KW-0805">Transcription regulation</keyword>
<evidence type="ECO:0000259" key="5">
    <source>
        <dbReference type="PROSITE" id="PS50977"/>
    </source>
</evidence>
<organism evidence="6 7">
    <name type="scientific">Rarobacter incanus</name>
    <dbReference type="NCBI Taxonomy" id="153494"/>
    <lineage>
        <taxon>Bacteria</taxon>
        <taxon>Bacillati</taxon>
        <taxon>Actinomycetota</taxon>
        <taxon>Actinomycetes</taxon>
        <taxon>Micrococcales</taxon>
        <taxon>Rarobacteraceae</taxon>
        <taxon>Rarobacter</taxon>
    </lineage>
</organism>
<protein>
    <submittedName>
        <fullName evidence="6">TetR family transcriptional regulator</fullName>
    </submittedName>
</protein>
<proteinExistence type="predicted"/>
<reference evidence="6 7" key="1">
    <citation type="submission" date="2019-06" db="EMBL/GenBank/DDBJ databases">
        <title>Sequencing the genomes of 1000 actinobacteria strains.</title>
        <authorList>
            <person name="Klenk H.-P."/>
        </authorList>
    </citation>
    <scope>NUCLEOTIDE SEQUENCE [LARGE SCALE GENOMIC DNA]</scope>
    <source>
        <strain evidence="6 7">DSM 10596</strain>
    </source>
</reference>
<gene>
    <name evidence="6" type="ORF">FB389_1423</name>
</gene>
<evidence type="ECO:0000256" key="2">
    <source>
        <dbReference type="ARBA" id="ARBA00023125"/>
    </source>
</evidence>
<dbReference type="InterPro" id="IPR023772">
    <property type="entry name" value="DNA-bd_HTH_TetR-type_CS"/>
</dbReference>
<dbReference type="EMBL" id="VFNV01000001">
    <property type="protein sequence ID" value="TQK76733.1"/>
    <property type="molecule type" value="Genomic_DNA"/>
</dbReference>
<dbReference type="InterPro" id="IPR001647">
    <property type="entry name" value="HTH_TetR"/>
</dbReference>
<dbReference type="AlphaFoldDB" id="A0A542SQ38"/>
<accession>A0A542SQ38</accession>
<dbReference type="PANTHER" id="PTHR30055">
    <property type="entry name" value="HTH-TYPE TRANSCRIPTIONAL REGULATOR RUTR"/>
    <property type="match status" value="1"/>
</dbReference>
<evidence type="ECO:0000256" key="4">
    <source>
        <dbReference type="PROSITE-ProRule" id="PRU00335"/>
    </source>
</evidence>
<dbReference type="PANTHER" id="PTHR30055:SF234">
    <property type="entry name" value="HTH-TYPE TRANSCRIPTIONAL REGULATOR BETI"/>
    <property type="match status" value="1"/>
</dbReference>
<dbReference type="RefSeq" id="WP_170207912.1">
    <property type="nucleotide sequence ID" value="NZ_BAAATB010000010.1"/>
</dbReference>
<dbReference type="InterPro" id="IPR009057">
    <property type="entry name" value="Homeodomain-like_sf"/>
</dbReference>
<dbReference type="Gene3D" id="1.10.357.10">
    <property type="entry name" value="Tetracycline Repressor, domain 2"/>
    <property type="match status" value="1"/>
</dbReference>
<keyword evidence="2 4" id="KW-0238">DNA-binding</keyword>
<evidence type="ECO:0000256" key="1">
    <source>
        <dbReference type="ARBA" id="ARBA00023015"/>
    </source>
</evidence>
<evidence type="ECO:0000256" key="3">
    <source>
        <dbReference type="ARBA" id="ARBA00023163"/>
    </source>
</evidence>
<dbReference type="InterPro" id="IPR050109">
    <property type="entry name" value="HTH-type_TetR-like_transc_reg"/>
</dbReference>
<dbReference type="GO" id="GO:0003700">
    <property type="term" value="F:DNA-binding transcription factor activity"/>
    <property type="evidence" value="ECO:0007669"/>
    <property type="project" value="TreeGrafter"/>
</dbReference>
<dbReference type="PROSITE" id="PS50977">
    <property type="entry name" value="HTH_TETR_2"/>
    <property type="match status" value="1"/>
</dbReference>
<evidence type="ECO:0000313" key="6">
    <source>
        <dbReference type="EMBL" id="TQK76733.1"/>
    </source>
</evidence>
<sequence>MPKVSEEHRVERRDHVIEATLRLIVDQGVHRLSMADIIHESGLSAGSIYSHFASKDEILGAVVELSLMTATANLRELLAREPLPDPAEVIERLLPKFAGASGSVALIQVWGQAVVERQLGSIATTHVAQLREAFDQYAEYWLAEQGIARPGAGRELGALLLALSQAFTVQTAFGEPFEVDELKASIVRAAELFAAAERVGGHRG</sequence>
<evidence type="ECO:0000313" key="7">
    <source>
        <dbReference type="Proteomes" id="UP000316181"/>
    </source>
</evidence>
<keyword evidence="7" id="KW-1185">Reference proteome</keyword>
<feature type="domain" description="HTH tetR-type" evidence="5">
    <location>
        <begin position="10"/>
        <end position="70"/>
    </location>
</feature>
<name>A0A542SQ38_9MICO</name>